<dbReference type="GO" id="GO:0046872">
    <property type="term" value="F:metal ion binding"/>
    <property type="evidence" value="ECO:0007669"/>
    <property type="project" value="UniProtKB-KW"/>
</dbReference>
<evidence type="ECO:0000313" key="6">
    <source>
        <dbReference type="EMBL" id="OLF53273.1"/>
    </source>
</evidence>
<evidence type="ECO:0000256" key="4">
    <source>
        <dbReference type="ARBA" id="ARBA00022833"/>
    </source>
</evidence>
<evidence type="ECO:0000256" key="1">
    <source>
        <dbReference type="ARBA" id="ARBA00007749"/>
    </source>
</evidence>
<reference evidence="6 7" key="1">
    <citation type="submission" date="2016-12" db="EMBL/GenBank/DDBJ databases">
        <authorList>
            <person name="Song W.-J."/>
            <person name="Kurnit D.M."/>
        </authorList>
    </citation>
    <scope>NUCLEOTIDE SEQUENCE [LARGE SCALE GENOMIC DNA]</scope>
    <source>
        <strain evidence="6 7">PCL1601</strain>
    </source>
</reference>
<name>A0A1Q8EN98_9PSED</name>
<comment type="caution">
    <text evidence="6">The sequence shown here is derived from an EMBL/GenBank/DDBJ whole genome shotgun (WGS) entry which is preliminary data.</text>
</comment>
<dbReference type="InterPro" id="IPR051013">
    <property type="entry name" value="MBL_superfamily_lactonases"/>
</dbReference>
<organism evidence="6 7">
    <name type="scientific">Pseudomonas chlororaphis</name>
    <dbReference type="NCBI Taxonomy" id="587753"/>
    <lineage>
        <taxon>Bacteria</taxon>
        <taxon>Pseudomonadati</taxon>
        <taxon>Pseudomonadota</taxon>
        <taxon>Gammaproteobacteria</taxon>
        <taxon>Pseudomonadales</taxon>
        <taxon>Pseudomonadaceae</taxon>
        <taxon>Pseudomonas</taxon>
    </lineage>
</organism>
<keyword evidence="2" id="KW-0479">Metal-binding</keyword>
<dbReference type="SUPFAM" id="SSF56281">
    <property type="entry name" value="Metallo-hydrolase/oxidoreductase"/>
    <property type="match status" value="1"/>
</dbReference>
<dbReference type="Gene3D" id="3.60.15.10">
    <property type="entry name" value="Ribonuclease Z/Hydroxyacylglutathione hydrolase-like"/>
    <property type="match status" value="1"/>
</dbReference>
<proteinExistence type="inferred from homology"/>
<feature type="domain" description="Metallo-beta-lactamase" evidence="5">
    <location>
        <begin position="167"/>
        <end position="254"/>
    </location>
</feature>
<sequence>MGAGTDSPRLTLTALEGPACLHDGGVVFGGTPRAHWAQWFKPDSDNLIELAGRALLVQGRGKNTLVVAGSEALLAPQPLMGHGQERVPRGLLGSLAQVGLGEEDIHAVVLAHLRVGPSAQRLATARQGSVPRILFPRARYIVCKRQWRRACHPHPGDRASFVPQVLAQLESSKRLDLLDDATSDFLGSDWCFHFSDGHTPGQLHPEIAMPGGPVLFAGDLVPARHWLQLPLTTGYDRNPELLIEEKERLLDYAVAKGCRLFFAHDPQIACASVMRDRQSQYVLHGCLPSLSGIAR</sequence>
<keyword evidence="4" id="KW-0862">Zinc</keyword>
<keyword evidence="3" id="KW-0378">Hydrolase</keyword>
<protein>
    <recommendedName>
        <fullName evidence="5">Metallo-beta-lactamase domain-containing protein</fullName>
    </recommendedName>
</protein>
<evidence type="ECO:0000256" key="2">
    <source>
        <dbReference type="ARBA" id="ARBA00022723"/>
    </source>
</evidence>
<dbReference type="Pfam" id="PF00753">
    <property type="entry name" value="Lactamase_B"/>
    <property type="match status" value="1"/>
</dbReference>
<dbReference type="EMBL" id="MSCT01000016">
    <property type="protein sequence ID" value="OLF53273.1"/>
    <property type="molecule type" value="Genomic_DNA"/>
</dbReference>
<dbReference type="AlphaFoldDB" id="A0A1Q8EN98"/>
<dbReference type="PANTHER" id="PTHR42978">
    <property type="entry name" value="QUORUM-QUENCHING LACTONASE YTNP-RELATED-RELATED"/>
    <property type="match status" value="1"/>
</dbReference>
<dbReference type="GO" id="GO:0016787">
    <property type="term" value="F:hydrolase activity"/>
    <property type="evidence" value="ECO:0007669"/>
    <property type="project" value="UniProtKB-KW"/>
</dbReference>
<dbReference type="Proteomes" id="UP000185578">
    <property type="component" value="Unassembled WGS sequence"/>
</dbReference>
<accession>A0A1Q8EN98</accession>
<dbReference type="PANTHER" id="PTHR42978:SF6">
    <property type="entry name" value="QUORUM-QUENCHING LACTONASE YTNP-RELATED"/>
    <property type="match status" value="1"/>
</dbReference>
<comment type="similarity">
    <text evidence="1">Belongs to the metallo-beta-lactamase superfamily.</text>
</comment>
<evidence type="ECO:0000313" key="7">
    <source>
        <dbReference type="Proteomes" id="UP000185578"/>
    </source>
</evidence>
<evidence type="ECO:0000259" key="5">
    <source>
        <dbReference type="Pfam" id="PF00753"/>
    </source>
</evidence>
<dbReference type="InterPro" id="IPR036866">
    <property type="entry name" value="RibonucZ/Hydroxyglut_hydro"/>
</dbReference>
<dbReference type="InterPro" id="IPR001279">
    <property type="entry name" value="Metallo-B-lactamas"/>
</dbReference>
<gene>
    <name evidence="6" type="ORF">BTN82_18225</name>
</gene>
<dbReference type="CDD" id="cd16281">
    <property type="entry name" value="metallo-hydrolase-like_MBL-fold"/>
    <property type="match status" value="1"/>
</dbReference>
<evidence type="ECO:0000256" key="3">
    <source>
        <dbReference type="ARBA" id="ARBA00022801"/>
    </source>
</evidence>